<evidence type="ECO:0000256" key="1">
    <source>
        <dbReference type="SAM" id="SignalP"/>
    </source>
</evidence>
<protein>
    <submittedName>
        <fullName evidence="2">Uncharacterized protein</fullName>
    </submittedName>
</protein>
<name>A0AAJ1BT62_9HYPH</name>
<evidence type="ECO:0000313" key="2">
    <source>
        <dbReference type="EMBL" id="MCO5955636.1"/>
    </source>
</evidence>
<reference evidence="2" key="1">
    <citation type="submission" date="2022-06" db="EMBL/GenBank/DDBJ databases">
        <authorList>
            <person name="Sun Q."/>
        </authorList>
    </citation>
    <scope>NUCLEOTIDE SEQUENCE</scope>
    <source>
        <strain evidence="2">S101</strain>
    </source>
</reference>
<dbReference type="EMBL" id="JAMXLX010000001">
    <property type="protein sequence ID" value="MCO5955636.1"/>
    <property type="molecule type" value="Genomic_DNA"/>
</dbReference>
<feature type="signal peptide" evidence="1">
    <location>
        <begin position="1"/>
        <end position="20"/>
    </location>
</feature>
<dbReference type="AlphaFoldDB" id="A0AAJ1BT62"/>
<feature type="chain" id="PRO_5042558712" evidence="1">
    <location>
        <begin position="21"/>
        <end position="161"/>
    </location>
</feature>
<accession>A0AAJ1BT62</accession>
<comment type="caution">
    <text evidence="2">The sequence shown here is derived from an EMBL/GenBank/DDBJ whole genome shotgun (WGS) entry which is preliminary data.</text>
</comment>
<dbReference type="Proteomes" id="UP001155380">
    <property type="component" value="Unassembled WGS sequence"/>
</dbReference>
<organism evidence="2 3">
    <name type="scientific">Ciceribacter sichuanensis</name>
    <dbReference type="NCBI Taxonomy" id="2949647"/>
    <lineage>
        <taxon>Bacteria</taxon>
        <taxon>Pseudomonadati</taxon>
        <taxon>Pseudomonadota</taxon>
        <taxon>Alphaproteobacteria</taxon>
        <taxon>Hyphomicrobiales</taxon>
        <taxon>Rhizobiaceae</taxon>
        <taxon>Ciceribacter</taxon>
    </lineage>
</organism>
<proteinExistence type="predicted"/>
<dbReference type="RefSeq" id="WP_250912379.1">
    <property type="nucleotide sequence ID" value="NZ_JAMXLX010000001.1"/>
</dbReference>
<gene>
    <name evidence="2" type="ORF">NBH21_02525</name>
</gene>
<evidence type="ECO:0000313" key="3">
    <source>
        <dbReference type="Proteomes" id="UP001155380"/>
    </source>
</evidence>
<keyword evidence="1" id="KW-0732">Signal</keyword>
<sequence length="161" mass="17971">MSEGMMRVKFPALMFVGALAANSFVAETGLANEATEIFECAELAQWADRDQDTYRFAILGYEEALKSVSEGIELSKQAAQDKPNFTAERSPEFWAGMWYGAASQTVRDWLQAQYPLQARQGAGASERVTTAVRQAIAWKPIADLEFRQRGCELYLLTSSNR</sequence>